<dbReference type="InterPro" id="IPR050471">
    <property type="entry name" value="AB_hydrolase"/>
</dbReference>
<dbReference type="Pfam" id="PF00561">
    <property type="entry name" value="Abhydrolase_1"/>
    <property type="match status" value="1"/>
</dbReference>
<accession>A0A397W098</accession>
<keyword evidence="3" id="KW-1185">Reference proteome</keyword>
<protein>
    <submittedName>
        <fullName evidence="2">Alpha/Beta hydrolase protein</fullName>
    </submittedName>
</protein>
<feature type="domain" description="AB hydrolase-1" evidence="1">
    <location>
        <begin position="32"/>
        <end position="266"/>
    </location>
</feature>
<dbReference type="InterPro" id="IPR029058">
    <property type="entry name" value="AB_hydrolase_fold"/>
</dbReference>
<dbReference type="SUPFAM" id="SSF53474">
    <property type="entry name" value="alpha/beta-Hydrolases"/>
    <property type="match status" value="1"/>
</dbReference>
<keyword evidence="2" id="KW-0378">Hydrolase</keyword>
<dbReference type="GO" id="GO:0016787">
    <property type="term" value="F:hydrolase activity"/>
    <property type="evidence" value="ECO:0007669"/>
    <property type="project" value="UniProtKB-KW"/>
</dbReference>
<dbReference type="EMBL" id="QKWP01000074">
    <property type="protein sequence ID" value="RIB28180.1"/>
    <property type="molecule type" value="Genomic_DNA"/>
</dbReference>
<comment type="caution">
    <text evidence="2">The sequence shown here is derived from an EMBL/GenBank/DDBJ whole genome shotgun (WGS) entry which is preliminary data.</text>
</comment>
<dbReference type="Proteomes" id="UP000266673">
    <property type="component" value="Unassembled WGS sequence"/>
</dbReference>
<sequence>MSETYFFEQQDGSRIAYNILEPHNPEDNKKTPLILIVGCKSVKEIFMGLKEELAKNQKVIIFDNRGMGESNVVSPYDPISIDLMAQDTIALVKHLGFKRFNLLGWSMGGRIALHVASDIPSELELEKLIICSSSTRPPTTSYFENLYNLPKPPDPPKNIQGLKDEIMKIFEKFEKYFVDYMIQHPDVFDKFAEIQFKSNCPFEIFKRQWEAIKKADTLSKLKAIKVPTLLIHGEADQVNSIKESEVIAREIANSKFIPIPKVGHMFWFGATESINFINEFLSN</sequence>
<name>A0A397W098_9GLOM</name>
<evidence type="ECO:0000313" key="2">
    <source>
        <dbReference type="EMBL" id="RIB28180.1"/>
    </source>
</evidence>
<dbReference type="PANTHER" id="PTHR43433">
    <property type="entry name" value="HYDROLASE, ALPHA/BETA FOLD FAMILY PROTEIN"/>
    <property type="match status" value="1"/>
</dbReference>
<gene>
    <name evidence="2" type="ORF">C2G38_1576134</name>
</gene>
<reference evidence="2 3" key="1">
    <citation type="submission" date="2018-06" db="EMBL/GenBank/DDBJ databases">
        <title>Comparative genomics reveals the genomic features of Rhizophagus irregularis, R. cerebriforme, R. diaphanum and Gigaspora rosea, and their symbiotic lifestyle signature.</title>
        <authorList>
            <person name="Morin E."/>
            <person name="San Clemente H."/>
            <person name="Chen E.C.H."/>
            <person name="De La Providencia I."/>
            <person name="Hainaut M."/>
            <person name="Kuo A."/>
            <person name="Kohler A."/>
            <person name="Murat C."/>
            <person name="Tang N."/>
            <person name="Roy S."/>
            <person name="Loubradou J."/>
            <person name="Henrissat B."/>
            <person name="Grigoriev I.V."/>
            <person name="Corradi N."/>
            <person name="Roux C."/>
            <person name="Martin F.M."/>
        </authorList>
    </citation>
    <scope>NUCLEOTIDE SEQUENCE [LARGE SCALE GENOMIC DNA]</scope>
    <source>
        <strain evidence="2 3">DAOM 194757</strain>
    </source>
</reference>
<dbReference type="AlphaFoldDB" id="A0A397W098"/>
<dbReference type="InterPro" id="IPR000073">
    <property type="entry name" value="AB_hydrolase_1"/>
</dbReference>
<dbReference type="STRING" id="44941.A0A397W098"/>
<proteinExistence type="predicted"/>
<organism evidence="2 3">
    <name type="scientific">Gigaspora rosea</name>
    <dbReference type="NCBI Taxonomy" id="44941"/>
    <lineage>
        <taxon>Eukaryota</taxon>
        <taxon>Fungi</taxon>
        <taxon>Fungi incertae sedis</taxon>
        <taxon>Mucoromycota</taxon>
        <taxon>Glomeromycotina</taxon>
        <taxon>Glomeromycetes</taxon>
        <taxon>Diversisporales</taxon>
        <taxon>Gigasporaceae</taxon>
        <taxon>Gigaspora</taxon>
    </lineage>
</organism>
<dbReference type="PANTHER" id="PTHR43433:SF5">
    <property type="entry name" value="AB HYDROLASE-1 DOMAIN-CONTAINING PROTEIN"/>
    <property type="match status" value="1"/>
</dbReference>
<evidence type="ECO:0000259" key="1">
    <source>
        <dbReference type="Pfam" id="PF00561"/>
    </source>
</evidence>
<evidence type="ECO:0000313" key="3">
    <source>
        <dbReference type="Proteomes" id="UP000266673"/>
    </source>
</evidence>
<dbReference type="Gene3D" id="3.40.50.1820">
    <property type="entry name" value="alpha/beta hydrolase"/>
    <property type="match status" value="1"/>
</dbReference>
<dbReference type="PRINTS" id="PR00111">
    <property type="entry name" value="ABHYDROLASE"/>
</dbReference>
<dbReference type="OrthoDB" id="8119704at2759"/>